<dbReference type="RefSeq" id="WP_144440366.1">
    <property type="nucleotide sequence ID" value="NZ_AP014924.1"/>
</dbReference>
<dbReference type="Gene3D" id="2.130.10.10">
    <property type="entry name" value="YVTN repeat-like/Quinoprotein amine dehydrogenase"/>
    <property type="match status" value="2"/>
</dbReference>
<reference evidence="3" key="1">
    <citation type="submission" date="2015-07" db="EMBL/GenBank/DDBJ databases">
        <title>Complete genome sequence and phylogenetic analysis of Limnochorda pilosa.</title>
        <authorList>
            <person name="Watanabe M."/>
            <person name="Kojima H."/>
            <person name="Fukui M."/>
        </authorList>
    </citation>
    <scope>NUCLEOTIDE SEQUENCE [LARGE SCALE GENOMIC DNA]</scope>
    <source>
        <strain evidence="3">HC45</strain>
    </source>
</reference>
<name>A0A0K2SJM4_LIMPI</name>
<accession>A0A0K2SJM4</accession>
<organism evidence="2 3">
    <name type="scientific">Limnochorda pilosa</name>
    <dbReference type="NCBI Taxonomy" id="1555112"/>
    <lineage>
        <taxon>Bacteria</taxon>
        <taxon>Bacillati</taxon>
        <taxon>Bacillota</taxon>
        <taxon>Limnochordia</taxon>
        <taxon>Limnochordales</taxon>
        <taxon>Limnochordaceae</taxon>
        <taxon>Limnochorda</taxon>
    </lineage>
</organism>
<dbReference type="OrthoDB" id="9772100at2"/>
<reference evidence="3" key="2">
    <citation type="journal article" date="2016" name="Int. J. Syst. Evol. Microbiol.">
        <title>Complete genome sequence and cell structure of Limnochorda pilosa, a Gram-negative spore-former within the phylum Firmicutes.</title>
        <authorList>
            <person name="Watanabe M."/>
            <person name="Kojima H."/>
            <person name="Fukui M."/>
        </authorList>
    </citation>
    <scope>NUCLEOTIDE SEQUENCE [LARGE SCALE GENOMIC DNA]</scope>
    <source>
        <strain evidence="3">HC45</strain>
    </source>
</reference>
<sequence>MTPGWARQVRLLAVALAAALALSALGPASDAGAAGASGGTPGLALPPLAVRSFHAPNDVRALAVRDGWVYLRGGEGGYRFPVRALQGSLDEAVQAVRETTEEAGSPPGLPAAGDRVEGIPYPIADRATLDGATWLATFGGGLWRQAPGRLEQVPGAPAVVQALGIAAGTLVAGTPDGLLLVRAGESGGASAASYRIGRVTWDGLPSDHVAALAYAAGSGGGRLWVGTFDQGVVLYDGGRWRPLPLPEGRARWITALHFDGTALWIGTENGLYRAEDLSVVPALPGVKVQALVGQGGRVRVLTGDGLVEVGPDGVRALPISLGARYQVAASDGRSLWVGGSAGLAAAREEGEPIRSTPASGHIPPAWITAILPRSDGLVVGTYDAGIYAVPDPLGPGGVGSGEAAGPGYRTLVPGVWVNPGALHEQAGFLWAGTLGDGLVALARGAWTSIGPDQGLAGADVTALAGSGRVLWVGTRTGLSRVDLGAEGP</sequence>
<keyword evidence="3" id="KW-1185">Reference proteome</keyword>
<dbReference type="InterPro" id="IPR015943">
    <property type="entry name" value="WD40/YVTN_repeat-like_dom_sf"/>
</dbReference>
<dbReference type="EMBL" id="AP014924">
    <property type="protein sequence ID" value="BAS27207.1"/>
    <property type="molecule type" value="Genomic_DNA"/>
</dbReference>
<dbReference type="SUPFAM" id="SSF101908">
    <property type="entry name" value="Putative isomerase YbhE"/>
    <property type="match status" value="1"/>
</dbReference>
<keyword evidence="1" id="KW-0732">Signal</keyword>
<evidence type="ECO:0000313" key="2">
    <source>
        <dbReference type="EMBL" id="BAS27207.1"/>
    </source>
</evidence>
<dbReference type="KEGG" id="lpil:LIP_1356"/>
<evidence type="ECO:0000313" key="3">
    <source>
        <dbReference type="Proteomes" id="UP000065807"/>
    </source>
</evidence>
<gene>
    <name evidence="2" type="ORF">LIP_1356</name>
</gene>
<feature type="signal peptide" evidence="1">
    <location>
        <begin position="1"/>
        <end position="33"/>
    </location>
</feature>
<evidence type="ECO:0000256" key="1">
    <source>
        <dbReference type="SAM" id="SignalP"/>
    </source>
</evidence>
<dbReference type="Proteomes" id="UP000065807">
    <property type="component" value="Chromosome"/>
</dbReference>
<protein>
    <submittedName>
        <fullName evidence="2">Uncharacterized protein</fullName>
    </submittedName>
</protein>
<dbReference type="AlphaFoldDB" id="A0A0K2SJM4"/>
<feature type="chain" id="PRO_5005486966" evidence="1">
    <location>
        <begin position="34"/>
        <end position="488"/>
    </location>
</feature>
<proteinExistence type="predicted"/>